<feature type="transmembrane region" description="Helical" evidence="1">
    <location>
        <begin position="12"/>
        <end position="34"/>
    </location>
</feature>
<dbReference type="InterPro" id="IPR004245">
    <property type="entry name" value="DUF229"/>
</dbReference>
<dbReference type="CDD" id="cd16021">
    <property type="entry name" value="ALP_like"/>
    <property type="match status" value="1"/>
</dbReference>
<keyword evidence="1" id="KW-0812">Transmembrane</keyword>
<dbReference type="SUPFAM" id="SSF53649">
    <property type="entry name" value="Alkaline phosphatase-like"/>
    <property type="match status" value="1"/>
</dbReference>
<evidence type="ECO:0000313" key="2">
    <source>
        <dbReference type="EMBL" id="KAH8377056.1"/>
    </source>
</evidence>
<gene>
    <name evidence="2" type="ORF">KR093_003189</name>
</gene>
<dbReference type="InterPro" id="IPR017850">
    <property type="entry name" value="Alkaline_phosphatase_core_sf"/>
</dbReference>
<organism evidence="2 3">
    <name type="scientific">Drosophila rubida</name>
    <dbReference type="NCBI Taxonomy" id="30044"/>
    <lineage>
        <taxon>Eukaryota</taxon>
        <taxon>Metazoa</taxon>
        <taxon>Ecdysozoa</taxon>
        <taxon>Arthropoda</taxon>
        <taxon>Hexapoda</taxon>
        <taxon>Insecta</taxon>
        <taxon>Pterygota</taxon>
        <taxon>Neoptera</taxon>
        <taxon>Endopterygota</taxon>
        <taxon>Diptera</taxon>
        <taxon>Brachycera</taxon>
        <taxon>Muscomorpha</taxon>
        <taxon>Ephydroidea</taxon>
        <taxon>Drosophilidae</taxon>
        <taxon>Drosophila</taxon>
    </lineage>
</organism>
<dbReference type="Gene3D" id="3.40.720.10">
    <property type="entry name" value="Alkaline Phosphatase, subunit A"/>
    <property type="match status" value="1"/>
</dbReference>
<dbReference type="PANTHER" id="PTHR10974:SF1">
    <property type="entry name" value="FI08016P-RELATED"/>
    <property type="match status" value="1"/>
</dbReference>
<name>A0AAD4PNG1_9MUSC</name>
<keyword evidence="3" id="KW-1185">Reference proteome</keyword>
<dbReference type="EMBL" id="JAJJHW010001127">
    <property type="protein sequence ID" value="KAH8377056.1"/>
    <property type="molecule type" value="Genomic_DNA"/>
</dbReference>
<keyword evidence="1" id="KW-0472">Membrane</keyword>
<accession>A0AAD4PNG1</accession>
<protein>
    <submittedName>
        <fullName evidence="2">Uncharacterized protein</fullName>
    </submittedName>
</protein>
<dbReference type="AlphaFoldDB" id="A0AAD4PNG1"/>
<sequence length="637" mass="74014">MLNFTKQIFNIYKVRWLILIGLLSFFVIYFRIYISIIRETRLQILKKNYNVKTKGCEIPAINPFTRKVLAHSSKMKPYKCTQLKLLEAQTIDGKNYFVRAAKSAKIIQRCGVKKISDIKCVYRKVKRVSDIRNKQSRSTTFSLKKSKKQVQVKSGPRIVRIRCFQFKNNTLYHDVLFFLPPSTQKSETPKFGNRNQLSLMILGIDSISHPHFHRSMPLLRAYVESLPHVEFWGYNRVGRNSYSNLIPFFSGLNTSQLEADCYNGPKNFDKCKLLWQHFKSFGYKTSFGEDTYEGGTFNYVKGGFEKIPTDFYLRPVMVEINKHTSYKLKRKNTIYCTGNRKYADVLYEFIEKLIPHLQQTPHFSFFWQTQGVHDYFNYSPLVDNDYFTLLKLLKSNNILSSTLILLMADHGLRFGDFRSTYQGMLEESQPLLIAIYPEWLADDYPQAVANLQWNSHSLITTYDLHATVKDLANLNLLRNENVEKRAIALQSLAGGMPRGISLFLRVPESRDCQLASIPVQFCLCHKLHQIASTDRRSERAARFVVERMNVLLRSTVCEKLQLEEVRDTFLIQHEKHVGSFGIKVRLKTMPGKGLFEGTVVFFGDSLGLNGPILRINKYGKQARCVHNYKIEMYCYCK</sequence>
<dbReference type="GO" id="GO:0005615">
    <property type="term" value="C:extracellular space"/>
    <property type="evidence" value="ECO:0007669"/>
    <property type="project" value="TreeGrafter"/>
</dbReference>
<dbReference type="Pfam" id="PF02995">
    <property type="entry name" value="DUF229"/>
    <property type="match status" value="1"/>
</dbReference>
<keyword evidence="1" id="KW-1133">Transmembrane helix</keyword>
<evidence type="ECO:0000256" key="1">
    <source>
        <dbReference type="SAM" id="Phobius"/>
    </source>
</evidence>
<proteinExistence type="predicted"/>
<evidence type="ECO:0000313" key="3">
    <source>
        <dbReference type="Proteomes" id="UP001200034"/>
    </source>
</evidence>
<dbReference type="PANTHER" id="PTHR10974">
    <property type="entry name" value="FI08016P-RELATED"/>
    <property type="match status" value="1"/>
</dbReference>
<reference evidence="2" key="1">
    <citation type="journal article" date="2021" name="Mol. Ecol. Resour.">
        <title>Phylogenomic analyses of the genus Drosophila reveals genomic signals of climate adaptation.</title>
        <authorList>
            <person name="Li F."/>
            <person name="Rane R.V."/>
            <person name="Luria V."/>
            <person name="Xiong Z."/>
            <person name="Chen J."/>
            <person name="Li Z."/>
            <person name="Catullo R.A."/>
            <person name="Griffin P.C."/>
            <person name="Schiffer M."/>
            <person name="Pearce S."/>
            <person name="Lee S.F."/>
            <person name="McElroy K."/>
            <person name="Stocker A."/>
            <person name="Shirriffs J."/>
            <person name="Cockerell F."/>
            <person name="Coppin C."/>
            <person name="Sgro C.M."/>
            <person name="Karger A."/>
            <person name="Cain J.W."/>
            <person name="Weber J.A."/>
            <person name="Santpere G."/>
            <person name="Kirschner M.W."/>
            <person name="Hoffmann A.A."/>
            <person name="Oakeshott J.G."/>
            <person name="Zhang G."/>
        </authorList>
    </citation>
    <scope>NUCLEOTIDE SEQUENCE</scope>
    <source>
        <strain evidence="2">BGI-SZ-2011g</strain>
    </source>
</reference>
<dbReference type="Proteomes" id="UP001200034">
    <property type="component" value="Unassembled WGS sequence"/>
</dbReference>
<dbReference type="FunFam" id="3.40.720.10:FF:000017">
    <property type="entry name" value="Predicted protein"/>
    <property type="match status" value="1"/>
</dbReference>
<comment type="caution">
    <text evidence="2">The sequence shown here is derived from an EMBL/GenBank/DDBJ whole genome shotgun (WGS) entry which is preliminary data.</text>
</comment>